<gene>
    <name evidence="2" type="ORF">CY0110_31220</name>
</gene>
<feature type="region of interest" description="Disordered" evidence="1">
    <location>
        <begin position="31"/>
        <end position="104"/>
    </location>
</feature>
<feature type="compositionally biased region" description="Low complexity" evidence="1">
    <location>
        <begin position="66"/>
        <end position="87"/>
    </location>
</feature>
<keyword evidence="3" id="KW-1185">Reference proteome</keyword>
<reference evidence="2 3" key="1">
    <citation type="submission" date="2007-03" db="EMBL/GenBank/DDBJ databases">
        <authorList>
            <person name="Stal L."/>
            <person name="Ferriera S."/>
            <person name="Johnson J."/>
            <person name="Kravitz S."/>
            <person name="Beeson K."/>
            <person name="Sutton G."/>
            <person name="Rogers Y.-H."/>
            <person name="Friedman R."/>
            <person name="Frazier M."/>
            <person name="Venter J.C."/>
        </authorList>
    </citation>
    <scope>NUCLEOTIDE SEQUENCE [LARGE SCALE GENOMIC DNA]</scope>
    <source>
        <strain evidence="2 3">CCY0110</strain>
    </source>
</reference>
<sequence>MTFINDNNSREIQQVYLNILHNIKPLPFDRKWNDDNNEETQNTENSYQPDPKQNNYSSAKPSRNYSPSSNNLTPSSSQNNSNSSQISLKKEKKHSNSEQPSSLLFKVTQNGKFVDEIEMNKDGIKSKKSTDYSDRLLAQIEILQSLPEGTIIPSAPSIQVRSFEKQGDKILSEQVLLSTDQQGKITKNTITPSPQKTGTQVINEQLDFIRDKSLAQDLNKLIIDCINKQRHSLSPDLQSVREQEPHNVKWWQQAFQKGGQWLSDFAKEHQHKQVAKKLYYLFSKNAKSGNDRFSENGYTIIRQPLGEQHRYTVFNANNQPVLTFDVNQQKRLSIINNNLTADDSKALMNLGQFKINIHRQEHLQNPALMTRANRVADTLVQMAQQQQQSIRRAGHSYTLAIDLNGDVEISAPGRGVIYHQTRQGDTPIATNLMTEADLTFFERQFSSQQQPSKSSVQTPTSTQTPTPTRSRRR</sequence>
<feature type="region of interest" description="Disordered" evidence="1">
    <location>
        <begin position="444"/>
        <end position="473"/>
    </location>
</feature>
<dbReference type="RefSeq" id="WP_008278474.1">
    <property type="nucleotide sequence ID" value="NZ_AAXW01000082.1"/>
</dbReference>
<feature type="compositionally biased region" description="Polar residues" evidence="1">
    <location>
        <begin position="46"/>
        <end position="65"/>
    </location>
</feature>
<proteinExistence type="predicted"/>
<accession>A3IYK8</accession>
<dbReference type="Proteomes" id="UP000003781">
    <property type="component" value="Unassembled WGS sequence"/>
</dbReference>
<comment type="caution">
    <text evidence="2">The sequence shown here is derived from an EMBL/GenBank/DDBJ whole genome shotgun (WGS) entry which is preliminary data.</text>
</comment>
<name>A3IYK8_9CHRO</name>
<evidence type="ECO:0000313" key="3">
    <source>
        <dbReference type="Proteomes" id="UP000003781"/>
    </source>
</evidence>
<dbReference type="EMBL" id="AAXW01000082">
    <property type="protein sequence ID" value="EAZ88457.1"/>
    <property type="molecule type" value="Genomic_DNA"/>
</dbReference>
<evidence type="ECO:0000313" key="2">
    <source>
        <dbReference type="EMBL" id="EAZ88457.1"/>
    </source>
</evidence>
<protein>
    <submittedName>
        <fullName evidence="2">Uncharacterized protein</fullName>
    </submittedName>
</protein>
<evidence type="ECO:0000256" key="1">
    <source>
        <dbReference type="SAM" id="MobiDB-lite"/>
    </source>
</evidence>
<dbReference type="AlphaFoldDB" id="A3IYK8"/>
<organism evidence="2 3">
    <name type="scientific">Crocosphaera chwakensis CCY0110</name>
    <dbReference type="NCBI Taxonomy" id="391612"/>
    <lineage>
        <taxon>Bacteria</taxon>
        <taxon>Bacillati</taxon>
        <taxon>Cyanobacteriota</taxon>
        <taxon>Cyanophyceae</taxon>
        <taxon>Oscillatoriophycideae</taxon>
        <taxon>Chroococcales</taxon>
        <taxon>Aphanothecaceae</taxon>
        <taxon>Crocosphaera</taxon>
        <taxon>Crocosphaera chwakensis</taxon>
    </lineage>
</organism>